<dbReference type="Proteomes" id="UP000236340">
    <property type="component" value="Unassembled WGS sequence"/>
</dbReference>
<dbReference type="OrthoDB" id="7059770at2"/>
<dbReference type="AlphaFoldDB" id="A0A2K2H8C4"/>
<proteinExistence type="predicted"/>
<accession>A0A2K2H8C4</accession>
<evidence type="ECO:0000313" key="1">
    <source>
        <dbReference type="EMBL" id="PNU19564.1"/>
    </source>
</evidence>
<dbReference type="RefSeq" id="WP_103115983.1">
    <property type="nucleotide sequence ID" value="NZ_PPFX01000028.1"/>
</dbReference>
<gene>
    <name evidence="1" type="ORF">C2E25_12070</name>
</gene>
<organism evidence="1 2">
    <name type="scientific">Geothermobacter hydrogeniphilus</name>
    <dbReference type="NCBI Taxonomy" id="1969733"/>
    <lineage>
        <taxon>Bacteria</taxon>
        <taxon>Pseudomonadati</taxon>
        <taxon>Thermodesulfobacteriota</taxon>
        <taxon>Desulfuromonadia</taxon>
        <taxon>Desulfuromonadales</taxon>
        <taxon>Geothermobacteraceae</taxon>
        <taxon>Geothermobacter</taxon>
    </lineage>
</organism>
<comment type="caution">
    <text evidence="1">The sequence shown here is derived from an EMBL/GenBank/DDBJ whole genome shotgun (WGS) entry which is preliminary data.</text>
</comment>
<sequence length="95" mass="10634">MGLIQRVLDQMGMATVSLSLVKEMTQLVKPSKALYVQHPFGLTLGDVGDTATHEAVLRDCLRHAEELSPPGAIIELPYVWAKDDLRERQLRKEAH</sequence>
<name>A0A2K2H8C4_9BACT</name>
<dbReference type="EMBL" id="PPFX01000028">
    <property type="protein sequence ID" value="PNU19564.1"/>
    <property type="molecule type" value="Genomic_DNA"/>
</dbReference>
<reference evidence="1 2" key="1">
    <citation type="journal article" date="2018" name="Genome Announc.">
        <title>Genome Sequence of Geothermobacter sp. HR-1 Iron Reducer from the Loihi Seamount.</title>
        <authorList>
            <person name="Smith H."/>
            <person name="Abuyen K."/>
            <person name="Tremblay J."/>
            <person name="Savalia P."/>
            <person name="Perez-Rodriguez I."/>
            <person name="Emerson D."/>
            <person name="Tully B."/>
            <person name="Amend J."/>
        </authorList>
    </citation>
    <scope>NUCLEOTIDE SEQUENCE [LARGE SCALE GENOMIC DNA]</scope>
    <source>
        <strain evidence="1 2">HR-1</strain>
    </source>
</reference>
<evidence type="ECO:0000313" key="2">
    <source>
        <dbReference type="Proteomes" id="UP000236340"/>
    </source>
</evidence>
<protein>
    <submittedName>
        <fullName evidence="1">Uncharacterized protein</fullName>
    </submittedName>
</protein>